<evidence type="ECO:0000313" key="1">
    <source>
        <dbReference type="EMBL" id="CAG8770509.1"/>
    </source>
</evidence>
<keyword evidence="2" id="KW-1185">Reference proteome</keyword>
<comment type="caution">
    <text evidence="1">The sequence shown here is derived from an EMBL/GenBank/DDBJ whole genome shotgun (WGS) entry which is preliminary data.</text>
</comment>
<proteinExistence type="predicted"/>
<protein>
    <submittedName>
        <fullName evidence="1">20992_t:CDS:1</fullName>
    </submittedName>
</protein>
<dbReference type="EMBL" id="CAJVQC010040289">
    <property type="protein sequence ID" value="CAG8770509.1"/>
    <property type="molecule type" value="Genomic_DNA"/>
</dbReference>
<accession>A0ACA9QZB5</accession>
<name>A0ACA9QZB5_9GLOM</name>
<sequence>RNDVRAFTTRHALANFNDMTLNNVMKRYRNGSSSCSKPLEPLKDIEIAKEEWISTMRTLDLSENCNRSTMKVLQQWQDIKIKIPITVGKIIKLDSNKKISTIADYTGKMQAIIHEKVLRVHSQQLQLGSILVLKNVAILRSIENIYLNVTLTNICLISTPEQLNNLESTLPCPVSHATSVDLTYRHNEGVGSNSGNQTNAGSSDKNDLTVNKEGSECGESTRINESQVEVTSMSNDPENDSLMVSNIEDPEDISWMLDDLEEVVLVDF</sequence>
<evidence type="ECO:0000313" key="2">
    <source>
        <dbReference type="Proteomes" id="UP000789920"/>
    </source>
</evidence>
<dbReference type="Proteomes" id="UP000789920">
    <property type="component" value="Unassembled WGS sequence"/>
</dbReference>
<organism evidence="1 2">
    <name type="scientific">Racocetra persica</name>
    <dbReference type="NCBI Taxonomy" id="160502"/>
    <lineage>
        <taxon>Eukaryota</taxon>
        <taxon>Fungi</taxon>
        <taxon>Fungi incertae sedis</taxon>
        <taxon>Mucoromycota</taxon>
        <taxon>Glomeromycotina</taxon>
        <taxon>Glomeromycetes</taxon>
        <taxon>Diversisporales</taxon>
        <taxon>Gigasporaceae</taxon>
        <taxon>Racocetra</taxon>
    </lineage>
</organism>
<reference evidence="1" key="1">
    <citation type="submission" date="2021-06" db="EMBL/GenBank/DDBJ databases">
        <authorList>
            <person name="Kallberg Y."/>
            <person name="Tangrot J."/>
            <person name="Rosling A."/>
        </authorList>
    </citation>
    <scope>NUCLEOTIDE SEQUENCE</scope>
    <source>
        <strain evidence="1">MA461A</strain>
    </source>
</reference>
<feature type="non-terminal residue" evidence="1">
    <location>
        <position position="1"/>
    </location>
</feature>
<gene>
    <name evidence="1" type="ORF">RPERSI_LOCUS16343</name>
</gene>